<dbReference type="AlphaFoldDB" id="A0A088QTW1"/>
<reference evidence="2" key="1">
    <citation type="journal article" date="2014" name="Cell Host Microbe">
        <title>Convergent targeting of a common host protein-network by pathogen effectors from three kingdoms of life.</title>
        <authorList>
            <person name="Wessling R."/>
            <person name="Epple P.M."/>
            <person name="Altmann S."/>
            <person name="He Y."/>
            <person name="Yang L."/>
            <person name="McDonald N."/>
            <person name="Wiley K."/>
            <person name="Bader K.C."/>
            <person name="Glaesser C."/>
            <person name="Mukhtar M.S."/>
            <person name="Haigis S."/>
            <person name="Ghamsari L."/>
            <person name="Stephens A.E."/>
            <person name="Ecker J.R."/>
            <person name="Vidal M."/>
            <person name="Jones J.D.G."/>
            <person name="Mayer K.F.X."/>
            <person name="Ver Loren van Themaat E."/>
            <person name="Schulze-Lefert P."/>
            <person name="Dangl J.L."/>
            <person name="Panstruga R."/>
            <person name="Braun P."/>
        </authorList>
    </citation>
    <scope>NUCLEOTIDE SEQUENCE</scope>
</reference>
<evidence type="ECO:0000313" key="2">
    <source>
        <dbReference type="EMBL" id="AIN81176.1"/>
    </source>
</evidence>
<organism evidence="2">
    <name type="scientific">Golovinomyces orontii</name>
    <dbReference type="NCBI Taxonomy" id="62715"/>
    <lineage>
        <taxon>Eukaryota</taxon>
        <taxon>Fungi</taxon>
        <taxon>Dikarya</taxon>
        <taxon>Ascomycota</taxon>
        <taxon>Pezizomycotina</taxon>
        <taxon>Leotiomycetes</taxon>
        <taxon>Erysiphales</taxon>
        <taxon>Erysiphaceae</taxon>
        <taxon>Golovinomyces</taxon>
    </lineage>
</organism>
<proteinExistence type="evidence at transcript level"/>
<evidence type="ECO:0000256" key="1">
    <source>
        <dbReference type="SAM" id="MobiDB-lite"/>
    </source>
</evidence>
<sequence>MSSIIPSHSESINSKGSEYFGAPAKNPSSSVKRKRFSLRNILSKRADEKLGLLCGNKFYGDEKLKTQVEKFCMKITKFKDIPQRGPPKLPVYQGNDKLFENQGALYQIPVKRFFGVRFMRYLFRKPCFLFLWSNPFLFYHLSRQSTFIGTFNNV</sequence>
<dbReference type="EMBL" id="KM220833">
    <property type="protein sequence ID" value="AIN81176.1"/>
    <property type="molecule type" value="mRNA"/>
</dbReference>
<gene>
    <name evidence="2" type="primary">OEC22</name>
</gene>
<feature type="non-terminal residue" evidence="2">
    <location>
        <position position="1"/>
    </location>
</feature>
<name>A0A088QTW1_9PEZI</name>
<feature type="region of interest" description="Disordered" evidence="1">
    <location>
        <begin position="1"/>
        <end position="31"/>
    </location>
</feature>
<accession>A0A088QTW1</accession>
<protein>
    <submittedName>
        <fullName evidence="2">Effector protein OEC22</fullName>
    </submittedName>
</protein>
<feature type="compositionally biased region" description="Polar residues" evidence="1">
    <location>
        <begin position="1"/>
        <end position="16"/>
    </location>
</feature>